<evidence type="ECO:0000313" key="4">
    <source>
        <dbReference type="EMBL" id="KAF6222995.1"/>
    </source>
</evidence>
<comment type="caution">
    <text evidence="4">The sequence shown here is derived from an EMBL/GenBank/DDBJ whole genome shotgun (WGS) entry which is preliminary data.</text>
</comment>
<keyword evidence="5" id="KW-1185">Reference proteome</keyword>
<gene>
    <name evidence="4" type="ORF">HO133_001046</name>
</gene>
<evidence type="ECO:0000256" key="3">
    <source>
        <dbReference type="SAM" id="SignalP"/>
    </source>
</evidence>
<keyword evidence="3" id="KW-0732">Signal</keyword>
<dbReference type="RefSeq" id="XP_037152341.1">
    <property type="nucleotide sequence ID" value="XM_037291979.1"/>
</dbReference>
<sequence>MALCILFLTLSSLYCKTNAISQQGNIGLWSDSECNSKSGATSNFGEPDPIALNFTLLPDVCGVPGATVRSYRLLQNATCANGTTAEFNYYNSNNSTADPTAEDPNPGLAKRMKNRRQVAGNLDGECLALIAFNSLAFVWEGVAPGNKRSISLSTSALAPTTASSSTTPSISFSSNQSNTAISSSTTSSPATSSPITSNHGSKSSLSAGTSAGVGVGSAVGVLAIAALCFFYFQRQTVTNTERGNRRSEPLSANAAMTSASDTRGIAYEVGVGQPHEIGGDAIDNVHEAGTDNEIHEIANQRMNLDL</sequence>
<keyword evidence="2" id="KW-0472">Membrane</keyword>
<evidence type="ECO:0000256" key="2">
    <source>
        <dbReference type="SAM" id="Phobius"/>
    </source>
</evidence>
<feature type="region of interest" description="Disordered" evidence="1">
    <location>
        <begin position="159"/>
        <end position="207"/>
    </location>
</feature>
<proteinExistence type="predicted"/>
<evidence type="ECO:0000313" key="5">
    <source>
        <dbReference type="Proteomes" id="UP000593566"/>
    </source>
</evidence>
<feature type="transmembrane region" description="Helical" evidence="2">
    <location>
        <begin position="211"/>
        <end position="232"/>
    </location>
</feature>
<dbReference type="GeneID" id="59329464"/>
<evidence type="ECO:0000256" key="1">
    <source>
        <dbReference type="SAM" id="MobiDB-lite"/>
    </source>
</evidence>
<reference evidence="4 5" key="1">
    <citation type="journal article" date="2020" name="Genomics">
        <title>Complete, high-quality genomes from long-read metagenomic sequencing of two wolf lichen thalli reveals enigmatic genome architecture.</title>
        <authorList>
            <person name="McKenzie S.K."/>
            <person name="Walston R.F."/>
            <person name="Allen J.L."/>
        </authorList>
    </citation>
    <scope>NUCLEOTIDE SEQUENCE [LARGE SCALE GENOMIC DNA]</scope>
    <source>
        <strain evidence="4">WasteWater1</strain>
    </source>
</reference>
<name>A0A8H6FC62_9LECA</name>
<feature type="region of interest" description="Disordered" evidence="1">
    <location>
        <begin position="239"/>
        <end position="258"/>
    </location>
</feature>
<organism evidence="4 5">
    <name type="scientific">Letharia lupina</name>
    <dbReference type="NCBI Taxonomy" id="560253"/>
    <lineage>
        <taxon>Eukaryota</taxon>
        <taxon>Fungi</taxon>
        <taxon>Dikarya</taxon>
        <taxon>Ascomycota</taxon>
        <taxon>Pezizomycotina</taxon>
        <taxon>Lecanoromycetes</taxon>
        <taxon>OSLEUM clade</taxon>
        <taxon>Lecanoromycetidae</taxon>
        <taxon>Lecanorales</taxon>
        <taxon>Lecanorineae</taxon>
        <taxon>Parmeliaceae</taxon>
        <taxon>Letharia</taxon>
    </lineage>
</organism>
<dbReference type="Proteomes" id="UP000593566">
    <property type="component" value="Unassembled WGS sequence"/>
</dbReference>
<feature type="chain" id="PRO_5034604819" evidence="3">
    <location>
        <begin position="20"/>
        <end position="306"/>
    </location>
</feature>
<accession>A0A8H6FC62</accession>
<protein>
    <submittedName>
        <fullName evidence="4">Uncharacterized protein</fullName>
    </submittedName>
</protein>
<keyword evidence="2" id="KW-0812">Transmembrane</keyword>
<dbReference type="EMBL" id="JACCJB010000011">
    <property type="protein sequence ID" value="KAF6222995.1"/>
    <property type="molecule type" value="Genomic_DNA"/>
</dbReference>
<dbReference type="AlphaFoldDB" id="A0A8H6FC62"/>
<keyword evidence="2" id="KW-1133">Transmembrane helix</keyword>
<feature type="signal peptide" evidence="3">
    <location>
        <begin position="1"/>
        <end position="19"/>
    </location>
</feature>